<feature type="domain" description="Type III secretion system flagellar brake protein YcgR PilZN" evidence="2">
    <location>
        <begin position="5"/>
        <end position="91"/>
    </location>
</feature>
<dbReference type="RefSeq" id="WP_040304086.1">
    <property type="nucleotide sequence ID" value="NZ_CABKST010000223.1"/>
</dbReference>
<dbReference type="InterPro" id="IPR009875">
    <property type="entry name" value="PilZ_domain"/>
</dbReference>
<organism evidence="3 4">
    <name type="scientific">Aneurinibacillus aneurinilyticus</name>
    <name type="common">Bacillus aneurinolyticus</name>
    <dbReference type="NCBI Taxonomy" id="1391"/>
    <lineage>
        <taxon>Bacteria</taxon>
        <taxon>Bacillati</taxon>
        <taxon>Bacillota</taxon>
        <taxon>Bacilli</taxon>
        <taxon>Bacillales</taxon>
        <taxon>Paenibacillaceae</taxon>
        <taxon>Aneurinibacillus group</taxon>
        <taxon>Aneurinibacillus</taxon>
    </lineage>
</organism>
<dbReference type="SUPFAM" id="SSF141371">
    <property type="entry name" value="PilZ domain-like"/>
    <property type="match status" value="1"/>
</dbReference>
<evidence type="ECO:0000259" key="1">
    <source>
        <dbReference type="Pfam" id="PF07238"/>
    </source>
</evidence>
<evidence type="ECO:0000313" key="4">
    <source>
        <dbReference type="Proteomes" id="UP000561326"/>
    </source>
</evidence>
<keyword evidence="3" id="KW-0966">Cell projection</keyword>
<reference evidence="3 4" key="1">
    <citation type="submission" date="2020-04" db="EMBL/GenBank/DDBJ databases">
        <authorList>
            <person name="Hitch T.C.A."/>
            <person name="Wylensek D."/>
            <person name="Clavel T."/>
        </authorList>
    </citation>
    <scope>NUCLEOTIDE SEQUENCE [LARGE SCALE GENOMIC DNA]</scope>
    <source>
        <strain evidence="3 4">WB01_D5_05</strain>
    </source>
</reference>
<dbReference type="GeneID" id="92840823"/>
<feature type="domain" description="PilZ" evidence="1">
    <location>
        <begin position="100"/>
        <end position="216"/>
    </location>
</feature>
<keyword evidence="3" id="KW-0282">Flagellum</keyword>
<dbReference type="Pfam" id="PF07238">
    <property type="entry name" value="PilZ"/>
    <property type="match status" value="1"/>
</dbReference>
<dbReference type="Pfam" id="PF12945">
    <property type="entry name" value="PilZNR"/>
    <property type="match status" value="1"/>
</dbReference>
<dbReference type="Proteomes" id="UP000561326">
    <property type="component" value="Unassembled WGS sequence"/>
</dbReference>
<evidence type="ECO:0000259" key="2">
    <source>
        <dbReference type="Pfam" id="PF12945"/>
    </source>
</evidence>
<dbReference type="OrthoDB" id="1951449at2"/>
<dbReference type="GO" id="GO:0035438">
    <property type="term" value="F:cyclic-di-GMP binding"/>
    <property type="evidence" value="ECO:0007669"/>
    <property type="project" value="InterPro"/>
</dbReference>
<sequence length="228" mass="26113">MFPAVNQMVQIISFNEGNEEKKYKALVADSTSEHIMLTYPIEEKSGRTSLLLDGWTVYVSYNHPDGAQYEFLSVIVGKQRENIPMLVLLKPAKDNIRRIQRRDYLRVPAKVELEFSWQAQDGQKTYTGLTVDISGGGIKFVCKAGISFPEENIIACQLYLPEVNTQNKKTNQELCIPLKAKIIRQPMPDGNGLQTVAVTYEEIAELHRERIIRYCFFRQLEIRNKGVL</sequence>
<accession>A0A848CV49</accession>
<dbReference type="InterPro" id="IPR009926">
    <property type="entry name" value="T3SS_YcgR_PilZN"/>
</dbReference>
<dbReference type="Gene3D" id="2.40.10.220">
    <property type="entry name" value="predicted glycosyltransferase like domains"/>
    <property type="match status" value="1"/>
</dbReference>
<evidence type="ECO:0000313" key="3">
    <source>
        <dbReference type="EMBL" id="NME99633.1"/>
    </source>
</evidence>
<dbReference type="EMBL" id="JABAGO010000031">
    <property type="protein sequence ID" value="NME99633.1"/>
    <property type="molecule type" value="Genomic_DNA"/>
</dbReference>
<gene>
    <name evidence="3" type="ORF">HF838_15440</name>
</gene>
<protein>
    <submittedName>
        <fullName evidence="3">Flagellar brake protein</fullName>
    </submittedName>
</protein>
<keyword evidence="3" id="KW-0969">Cilium</keyword>
<dbReference type="AlphaFoldDB" id="A0A848CV49"/>
<proteinExistence type="predicted"/>
<comment type="caution">
    <text evidence="3">The sequence shown here is derived from an EMBL/GenBank/DDBJ whole genome shotgun (WGS) entry which is preliminary data.</text>
</comment>
<name>A0A848CV49_ANEAE</name>